<comment type="cofactor">
    <cofactor evidence="1">
        <name>Mn(2+)</name>
        <dbReference type="ChEBI" id="CHEBI:29035"/>
    </cofactor>
</comment>
<reference evidence="6 7" key="1">
    <citation type="submission" date="2018-07" db="EMBL/GenBank/DDBJ databases">
        <title>The complete nuclear genome of the prasinophyte Chloropicon primus (CCMP1205).</title>
        <authorList>
            <person name="Pombert J.-F."/>
            <person name="Otis C."/>
            <person name="Turmel M."/>
            <person name="Lemieux C."/>
        </authorList>
    </citation>
    <scope>NUCLEOTIDE SEQUENCE [LARGE SCALE GENOMIC DNA]</scope>
    <source>
        <strain evidence="6 7">CCMP1205</strain>
    </source>
</reference>
<dbReference type="HAMAP" id="MF_00298">
    <property type="entry name" value="Nudix_RppH"/>
    <property type="match status" value="1"/>
</dbReference>
<accession>A0A5B8N348</accession>
<evidence type="ECO:0000256" key="1">
    <source>
        <dbReference type="ARBA" id="ARBA00001936"/>
    </source>
</evidence>
<dbReference type="PROSITE" id="PS00893">
    <property type="entry name" value="NUDIX_BOX"/>
    <property type="match status" value="1"/>
</dbReference>
<dbReference type="GO" id="GO:0034432">
    <property type="term" value="F:bis(5'-adenosyl)-pentaphosphatase activity"/>
    <property type="evidence" value="ECO:0007669"/>
    <property type="project" value="TreeGrafter"/>
</dbReference>
<dbReference type="AlphaFoldDB" id="A0A5B8N348"/>
<keyword evidence="7" id="KW-1185">Reference proteome</keyword>
<dbReference type="EMBL" id="CP031053">
    <property type="protein sequence ID" value="QDZ26114.1"/>
    <property type="molecule type" value="Genomic_DNA"/>
</dbReference>
<feature type="compositionally biased region" description="Low complexity" evidence="4">
    <location>
        <begin position="74"/>
        <end position="84"/>
    </location>
</feature>
<name>A0A5B8N348_9CHLO</name>
<evidence type="ECO:0000256" key="2">
    <source>
        <dbReference type="ARBA" id="ARBA00022801"/>
    </source>
</evidence>
<feature type="domain" description="Nudix hydrolase" evidence="5">
    <location>
        <begin position="110"/>
        <end position="283"/>
    </location>
</feature>
<dbReference type="SUPFAM" id="SSF55811">
    <property type="entry name" value="Nudix"/>
    <property type="match status" value="1"/>
</dbReference>
<dbReference type="Gene3D" id="3.90.79.10">
    <property type="entry name" value="Nucleoside Triphosphate Pyrophosphohydrolase"/>
    <property type="match status" value="1"/>
</dbReference>
<dbReference type="InterPro" id="IPR020476">
    <property type="entry name" value="Nudix_hydrolase"/>
</dbReference>
<dbReference type="GO" id="GO:0008893">
    <property type="term" value="F:guanosine-3',5'-bis(diphosphate) 3'-diphosphatase activity"/>
    <property type="evidence" value="ECO:0007669"/>
    <property type="project" value="TreeGrafter"/>
</dbReference>
<protein>
    <submittedName>
        <fullName evidence="6">RNA pyrophosphohydrolase</fullName>
    </submittedName>
</protein>
<proteinExistence type="inferred from homology"/>
<sequence length="292" mass="32707">MRAVVRGMRGKVLVRWRGQGQSGSFPVTGIGSPSLSLWRIRGGEEKKGSLGPVLASVSEPSLSGNPHEHQGEVSTSASTSASTSGKEGPGQQIPGLPELPDCIEVEYLQKYRKNVGLCVLDERTGLVFAARRVDDDSRAWQMPQGGIDRGEDPRLAALRELEEETGIKPGRVEFVAEVDEWLAYDFPTSVKERIATAYVKRVVAKKGVTTVTKEERKRFKKKVFKGQKQKWFLLRFTGDASDIDLAARGEENREFSEWCWMPLSEMPHQVVHFKKEVYEQVSLHFCPIIESF</sequence>
<evidence type="ECO:0000256" key="3">
    <source>
        <dbReference type="RuleBase" id="RU003476"/>
    </source>
</evidence>
<evidence type="ECO:0000256" key="4">
    <source>
        <dbReference type="SAM" id="MobiDB-lite"/>
    </source>
</evidence>
<organism evidence="6 7">
    <name type="scientific">Chloropicon primus</name>
    <dbReference type="NCBI Taxonomy" id="1764295"/>
    <lineage>
        <taxon>Eukaryota</taxon>
        <taxon>Viridiplantae</taxon>
        <taxon>Chlorophyta</taxon>
        <taxon>Chloropicophyceae</taxon>
        <taxon>Chloropicales</taxon>
        <taxon>Chloropicaceae</taxon>
        <taxon>Chloropicon</taxon>
    </lineage>
</organism>
<dbReference type="InterPro" id="IPR000086">
    <property type="entry name" value="NUDIX_hydrolase_dom"/>
</dbReference>
<dbReference type="CDD" id="cd03671">
    <property type="entry name" value="NUDIX_Ap4A_hydrolase_plant_like"/>
    <property type="match status" value="1"/>
</dbReference>
<dbReference type="InterPro" id="IPR015797">
    <property type="entry name" value="NUDIX_hydrolase-like_dom_sf"/>
</dbReference>
<dbReference type="Proteomes" id="UP000316726">
    <property type="component" value="Chromosome 20"/>
</dbReference>
<evidence type="ECO:0000313" key="6">
    <source>
        <dbReference type="EMBL" id="QDZ26114.1"/>
    </source>
</evidence>
<dbReference type="PANTHER" id="PTHR11839:SF22">
    <property type="entry name" value="NUDIX HYDROLASE 26, CHLOROPLASTIC"/>
    <property type="match status" value="1"/>
</dbReference>
<dbReference type="PRINTS" id="PR00502">
    <property type="entry name" value="NUDIXFAMILY"/>
</dbReference>
<feature type="region of interest" description="Disordered" evidence="4">
    <location>
        <begin position="48"/>
        <end position="97"/>
    </location>
</feature>
<dbReference type="InterPro" id="IPR022927">
    <property type="entry name" value="RppH"/>
</dbReference>
<keyword evidence="2 3" id="KW-0378">Hydrolase</keyword>
<dbReference type="InterPro" id="IPR020084">
    <property type="entry name" value="NUDIX_hydrolase_CS"/>
</dbReference>
<dbReference type="Pfam" id="PF00293">
    <property type="entry name" value="NUDIX"/>
    <property type="match status" value="1"/>
</dbReference>
<dbReference type="PROSITE" id="PS51462">
    <property type="entry name" value="NUDIX"/>
    <property type="match status" value="1"/>
</dbReference>
<dbReference type="OrthoDB" id="276276at2759"/>
<comment type="similarity">
    <text evidence="3">Belongs to the Nudix hydrolase family.</text>
</comment>
<dbReference type="GO" id="GO:0019693">
    <property type="term" value="P:ribose phosphate metabolic process"/>
    <property type="evidence" value="ECO:0007669"/>
    <property type="project" value="TreeGrafter"/>
</dbReference>
<evidence type="ECO:0000259" key="5">
    <source>
        <dbReference type="PROSITE" id="PS51462"/>
    </source>
</evidence>
<dbReference type="GO" id="GO:0006753">
    <property type="term" value="P:nucleoside phosphate metabolic process"/>
    <property type="evidence" value="ECO:0007669"/>
    <property type="project" value="TreeGrafter"/>
</dbReference>
<evidence type="ECO:0000313" key="7">
    <source>
        <dbReference type="Proteomes" id="UP000316726"/>
    </source>
</evidence>
<dbReference type="PANTHER" id="PTHR11839">
    <property type="entry name" value="UDP/ADP-SUGAR PYROPHOSPHATASE"/>
    <property type="match status" value="1"/>
</dbReference>
<gene>
    <name evidence="6" type="ORF">A3770_20p86320</name>
</gene>